<dbReference type="GO" id="GO:0004553">
    <property type="term" value="F:hydrolase activity, hydrolyzing O-glycosyl compounds"/>
    <property type="evidence" value="ECO:0007669"/>
    <property type="project" value="InterPro"/>
</dbReference>
<dbReference type="InterPro" id="IPR006710">
    <property type="entry name" value="Glyco_hydro_43"/>
</dbReference>
<gene>
    <name evidence="8" type="ORF">CLV35_2227</name>
</gene>
<dbReference type="Proteomes" id="UP000281955">
    <property type="component" value="Unassembled WGS sequence"/>
</dbReference>
<feature type="chain" id="PRO_5019014615" evidence="7">
    <location>
        <begin position="27"/>
        <end position="752"/>
    </location>
</feature>
<evidence type="ECO:0000313" key="9">
    <source>
        <dbReference type="Proteomes" id="UP000281955"/>
    </source>
</evidence>
<keyword evidence="4" id="KW-0326">Glycosidase</keyword>
<dbReference type="PANTHER" id="PTHR43301">
    <property type="entry name" value="ARABINAN ENDO-1,5-ALPHA-L-ARABINOSIDASE"/>
    <property type="match status" value="1"/>
</dbReference>
<organism evidence="8 9">
    <name type="scientific">Motilibacter peucedani</name>
    <dbReference type="NCBI Taxonomy" id="598650"/>
    <lineage>
        <taxon>Bacteria</taxon>
        <taxon>Bacillati</taxon>
        <taxon>Actinomycetota</taxon>
        <taxon>Actinomycetes</taxon>
        <taxon>Motilibacterales</taxon>
        <taxon>Motilibacteraceae</taxon>
        <taxon>Motilibacter</taxon>
    </lineage>
</organism>
<dbReference type="InterPro" id="IPR050727">
    <property type="entry name" value="GH43_arabinanases"/>
</dbReference>
<dbReference type="SUPFAM" id="SSF49899">
    <property type="entry name" value="Concanavalin A-like lectins/glucanases"/>
    <property type="match status" value="1"/>
</dbReference>
<proteinExistence type="inferred from homology"/>
<feature type="site" description="Important for catalytic activity, responsible for pKa modulation of the active site Glu and correct orientation of both the proton donor and substrate" evidence="6">
    <location>
        <position position="183"/>
    </location>
</feature>
<keyword evidence="3 8" id="KW-0378">Hydrolase</keyword>
<dbReference type="RefSeq" id="WP_121193559.1">
    <property type="nucleotide sequence ID" value="NZ_RBWV01000012.1"/>
</dbReference>
<dbReference type="Gene3D" id="2.60.120.200">
    <property type="match status" value="1"/>
</dbReference>
<comment type="pathway">
    <text evidence="1">Glycan metabolism; L-arabinan degradation.</text>
</comment>
<comment type="caution">
    <text evidence="8">The sequence shown here is derived from an EMBL/GenBank/DDBJ whole genome shotgun (WGS) entry which is preliminary data.</text>
</comment>
<dbReference type="InterPro" id="IPR023296">
    <property type="entry name" value="Glyco_hydro_beta-prop_sf"/>
</dbReference>
<protein>
    <submittedName>
        <fullName evidence="8">Glycosyl hydrolase family 43</fullName>
    </submittedName>
</protein>
<dbReference type="AlphaFoldDB" id="A0A420XNI2"/>
<feature type="active site" description="Proton donor" evidence="5">
    <location>
        <position position="231"/>
    </location>
</feature>
<feature type="signal peptide" evidence="7">
    <location>
        <begin position="1"/>
        <end position="26"/>
    </location>
</feature>
<evidence type="ECO:0000256" key="7">
    <source>
        <dbReference type="SAM" id="SignalP"/>
    </source>
</evidence>
<name>A0A420XNI2_9ACTN</name>
<evidence type="ECO:0000256" key="2">
    <source>
        <dbReference type="ARBA" id="ARBA00009865"/>
    </source>
</evidence>
<evidence type="ECO:0000256" key="1">
    <source>
        <dbReference type="ARBA" id="ARBA00004834"/>
    </source>
</evidence>
<evidence type="ECO:0000313" key="8">
    <source>
        <dbReference type="EMBL" id="RKS73738.1"/>
    </source>
</evidence>
<sequence>MGLRAALAVTATLALCAVGAATPAGAAPASRPSGPYVNPVLHGVADTFADPSVIRGKDGWWYAYGTSDPLREGEGTPHWLPIVRSKDLVRWTHVGDAFTATTLPSWADTAPGLGLWAPDIRYVDGEYRLYYVVTQTTVSPDRDDNAIGMATAPTPAGPWTDSGAPVVAPRGNGGPGNYLWTFDPDVVTDADGSQHIVYGSYYGGLWTAPLDPSGRRTTGPATQIAIDNKFEGAYLVHRSGWWYLFASTANCCAGPTTGYSVQVGRSRSITGPFVDAQGISLMASRTGGTPVLRQNGNRWIGTGHNALLTDLTGQDWIVYHAIDRGDPWLDEPGGINQRPMLMDRLDWVGGWPVVDGGAGPSDSRERPPVVVGNGSTDVSTGFSRWRGSAGWQVRSERDSGAYAVAPAPASLLFPTGSARARVEADVRGTATTALTVRAERGGWAVSARLVPSTSRLELVAGGRRTSVALPAGFAVEAWHSVVLQVKGTTAYADVSSARLGDPVATLTLPAAAPTGSGWYSGGVVGTAGSTVDNISALPIPSRPLELEPPLRLGRLDASRSDEFTGSAIDPSWTQEGGPVPATVSGGSLVWPTEAGDLVGPGDGGTSLLLRDVPGARWVVETKLTNDFGVDTVRNFQQGGLVVYAGPDEFVRLSNVAIFNTRQVEFGQERSFAGLLSWGGSIVGPPGATTWLRIASRASGSERLLTAYSSNDGATWVRGATWTLPLADPVRVGLLSQSGAGGLVSFDWFCVYR</sequence>
<evidence type="ECO:0000256" key="4">
    <source>
        <dbReference type="ARBA" id="ARBA00023295"/>
    </source>
</evidence>
<dbReference type="Gene3D" id="2.115.10.20">
    <property type="entry name" value="Glycosyl hydrolase domain, family 43"/>
    <property type="match status" value="1"/>
</dbReference>
<dbReference type="CDD" id="cd18616">
    <property type="entry name" value="GH43_ABN-like"/>
    <property type="match status" value="1"/>
</dbReference>
<dbReference type="Pfam" id="PF04616">
    <property type="entry name" value="Glyco_hydro_43"/>
    <property type="match status" value="1"/>
</dbReference>
<dbReference type="GO" id="GO:0005975">
    <property type="term" value="P:carbohydrate metabolic process"/>
    <property type="evidence" value="ECO:0007669"/>
    <property type="project" value="InterPro"/>
</dbReference>
<comment type="similarity">
    <text evidence="2">Belongs to the glycosyl hydrolase 43 family.</text>
</comment>
<accession>A0A420XNI2</accession>
<reference evidence="8 9" key="1">
    <citation type="submission" date="2018-10" db="EMBL/GenBank/DDBJ databases">
        <title>Genomic Encyclopedia of Archaeal and Bacterial Type Strains, Phase II (KMG-II): from individual species to whole genera.</title>
        <authorList>
            <person name="Goeker M."/>
        </authorList>
    </citation>
    <scope>NUCLEOTIDE SEQUENCE [LARGE SCALE GENOMIC DNA]</scope>
    <source>
        <strain evidence="8 9">RP-AC37</strain>
    </source>
</reference>
<dbReference type="OrthoDB" id="9801455at2"/>
<keyword evidence="9" id="KW-1185">Reference proteome</keyword>
<dbReference type="InParanoid" id="A0A420XNI2"/>
<feature type="active site" description="Proton acceptor" evidence="5">
    <location>
        <position position="50"/>
    </location>
</feature>
<keyword evidence="7" id="KW-0732">Signal</keyword>
<dbReference type="PANTHER" id="PTHR43301:SF3">
    <property type="entry name" value="ARABINAN ENDO-1,5-ALPHA-L-ARABINOSIDASE A-RELATED"/>
    <property type="match status" value="1"/>
</dbReference>
<dbReference type="InterPro" id="IPR013320">
    <property type="entry name" value="ConA-like_dom_sf"/>
</dbReference>
<dbReference type="EMBL" id="RBWV01000012">
    <property type="protein sequence ID" value="RKS73738.1"/>
    <property type="molecule type" value="Genomic_DNA"/>
</dbReference>
<evidence type="ECO:0000256" key="3">
    <source>
        <dbReference type="ARBA" id="ARBA00022801"/>
    </source>
</evidence>
<evidence type="ECO:0000256" key="6">
    <source>
        <dbReference type="PIRSR" id="PIRSR606710-2"/>
    </source>
</evidence>
<dbReference type="SUPFAM" id="SSF75005">
    <property type="entry name" value="Arabinanase/levansucrase/invertase"/>
    <property type="match status" value="1"/>
</dbReference>
<evidence type="ECO:0000256" key="5">
    <source>
        <dbReference type="PIRSR" id="PIRSR606710-1"/>
    </source>
</evidence>